<evidence type="ECO:0000256" key="4">
    <source>
        <dbReference type="ARBA" id="ARBA00022679"/>
    </source>
</evidence>
<dbReference type="InterPro" id="IPR000953">
    <property type="entry name" value="Chromo/chromo_shadow_dom"/>
</dbReference>
<dbReference type="SMART" id="SM00317">
    <property type="entry name" value="SET"/>
    <property type="match status" value="1"/>
</dbReference>
<dbReference type="Gene3D" id="2.170.270.10">
    <property type="entry name" value="SET domain"/>
    <property type="match status" value="1"/>
</dbReference>
<keyword evidence="3" id="KW-0489">Methyltransferase</keyword>
<evidence type="ECO:0000256" key="3">
    <source>
        <dbReference type="ARBA" id="ARBA00022603"/>
    </source>
</evidence>
<keyword evidence="12" id="KW-1185">Reference proteome</keyword>
<feature type="domain" description="Pre-SET" evidence="11">
    <location>
        <begin position="336"/>
        <end position="403"/>
    </location>
</feature>
<dbReference type="CDD" id="cd00024">
    <property type="entry name" value="CD_CSD"/>
    <property type="match status" value="1"/>
</dbReference>
<dbReference type="PROSITE" id="PS50013">
    <property type="entry name" value="CHROMO_2"/>
    <property type="match status" value="1"/>
</dbReference>
<dbReference type="GO" id="GO:0005634">
    <property type="term" value="C:nucleus"/>
    <property type="evidence" value="ECO:0007669"/>
    <property type="project" value="InterPro"/>
</dbReference>
<keyword evidence="8" id="KW-0137">Centromere</keyword>
<dbReference type="Pfam" id="PF05033">
    <property type="entry name" value="Pre-SET"/>
    <property type="match status" value="1"/>
</dbReference>
<dbReference type="InterPro" id="IPR050973">
    <property type="entry name" value="H3K9_Histone-Lys_N-MTase"/>
</dbReference>
<evidence type="ECO:0000256" key="1">
    <source>
        <dbReference type="ARBA" id="ARBA00004584"/>
    </source>
</evidence>
<dbReference type="WBParaSite" id="scaffold10_cov225.g23">
    <property type="protein sequence ID" value="scaffold10_cov225.g23"/>
    <property type="gene ID" value="scaffold10_cov225.g23"/>
</dbReference>
<sequence>MNLFTFLTKLSTKPDKPNKENERRIVRFSKSVSKQLSSEIENKENTSPKIFKQQKIGRLVSRLNTISYCDISKEDDDDSELEVINELAKGLTLERKERSVMEAHGFYSNLAVCLPSWGEPNQLTVQQLEADEVAFSIDGETHMIRTFGGDEYSDSVGMSSSRKRARSCLISSDDESVDGDFFNAQTEDNQWIVEKVLARRVVVDQPKSRSVQYFLKWKGWDYKHSTWEIHCKENNIQDLIMEFHDREVWRQAICRRIPVNERLYFYNSYMLGSLINCHQWEDEMNNLIKSKTPRQAPIYVENWVDEEAKPKKFEFILENRFSKETEKALQGIPNIEHCKCGNEEEKCGAKHDCCPYNFNQNYCYLEDGRIDSKQTYMNKYWIVECTDACKCGLTCPTRVVQRGRQIPIVIFRTLDRGWAVRTCVDIKKKSFVCEYVGEVLTDEESLESKKPSTYQFQMDGCGPKYFFIVDAAIYGNEARFVNHSCGPNLAVYPVFADRLDERYHRIAFFAKRDIKRGDELTIDYCAIDQFAKGRRQKQCNKVEKIRIEKGNKELKNFEANKSNIEGLIEKFGVLIKNEGKEEDKGKSEVDTLTEGNFESEVAQMREKLGIIWVNGKLKEEKVEKKKEDEDFQKAVNHFSEFRQKFLSVKSENSFFLNDDVYAEWIKTVGDHLKSLYDFMPIHSDKVIKEADQVSKWKVDDKEWKKNLWGKETINKMRELFSVVSPAEDTDPKNSSSKGPDSKLDKLDDFIIYLNQHICGETMLKELNDKNKRFGGLILAGRNKRENFITGLTERPQGDFTMHSNEAINGFDEKLYKSCRNKFAKLPAEFDIRNDIKKFEKKGLKTDLEKLKELSEYSFKLFDRYEALKNLKFEEKIIDQKSVEKHKPDKETLEYIDKIIAIEKKNVCEAEEETDKFVKETIVRAKFDSLMKTYKKMRLFSGMNKVAIHLQKSTKNLILASNKTLQLVVDDAKGRKMSRQSELVKEFFKAKKLIGEEYLLGYFEKLEKAGKEEEQFVETEMPSEMTESSINHSKSNQSFNDDLPDYSHESFASATKQIQNEYGDWNEWQNEVKDTQKQVDEKVKWIYGVFKEIVDSVELDEAEEEEIKVCEEGCVPVGKVLEDDKKLIYDLKFSKI</sequence>
<dbReference type="AlphaFoldDB" id="A0A915LHQ6"/>
<dbReference type="InterPro" id="IPR001214">
    <property type="entry name" value="SET_dom"/>
</dbReference>
<evidence type="ECO:0000313" key="12">
    <source>
        <dbReference type="Proteomes" id="UP000887561"/>
    </source>
</evidence>
<dbReference type="Gene3D" id="2.40.50.40">
    <property type="match status" value="1"/>
</dbReference>
<evidence type="ECO:0000256" key="6">
    <source>
        <dbReference type="ARBA" id="ARBA00022723"/>
    </source>
</evidence>
<dbReference type="GO" id="GO:0042054">
    <property type="term" value="F:histone methyltransferase activity"/>
    <property type="evidence" value="ECO:0007669"/>
    <property type="project" value="InterPro"/>
</dbReference>
<dbReference type="Pfam" id="PF00385">
    <property type="entry name" value="Chromo"/>
    <property type="match status" value="1"/>
</dbReference>
<dbReference type="SUPFAM" id="SSF82199">
    <property type="entry name" value="SET domain"/>
    <property type="match status" value="1"/>
</dbReference>
<evidence type="ECO:0000259" key="10">
    <source>
        <dbReference type="PROSITE" id="PS50280"/>
    </source>
</evidence>
<evidence type="ECO:0000259" key="11">
    <source>
        <dbReference type="PROSITE" id="PS50867"/>
    </source>
</evidence>
<name>A0A915LHQ6_MELJA</name>
<keyword evidence="5" id="KW-0949">S-adenosyl-L-methionine</keyword>
<evidence type="ECO:0000256" key="2">
    <source>
        <dbReference type="ARBA" id="ARBA00022454"/>
    </source>
</evidence>
<dbReference type="SUPFAM" id="SSF54160">
    <property type="entry name" value="Chromo domain-like"/>
    <property type="match status" value="1"/>
</dbReference>
<comment type="subcellular location">
    <subcellularLocation>
        <location evidence="1">Chromosome</location>
        <location evidence="1">Centromere</location>
    </subcellularLocation>
</comment>
<dbReference type="GO" id="GO:0032259">
    <property type="term" value="P:methylation"/>
    <property type="evidence" value="ECO:0007669"/>
    <property type="project" value="UniProtKB-KW"/>
</dbReference>
<evidence type="ECO:0000256" key="8">
    <source>
        <dbReference type="ARBA" id="ARBA00023328"/>
    </source>
</evidence>
<dbReference type="PANTHER" id="PTHR46223">
    <property type="entry name" value="HISTONE-LYSINE N-METHYLTRANSFERASE SUV39H"/>
    <property type="match status" value="1"/>
</dbReference>
<proteinExistence type="predicted"/>
<keyword evidence="6" id="KW-0479">Metal-binding</keyword>
<dbReference type="SMART" id="SM00298">
    <property type="entry name" value="CHROMO"/>
    <property type="match status" value="1"/>
</dbReference>
<dbReference type="InterPro" id="IPR046341">
    <property type="entry name" value="SET_dom_sf"/>
</dbReference>
<feature type="domain" description="SET" evidence="10">
    <location>
        <begin position="406"/>
        <end position="525"/>
    </location>
</feature>
<evidence type="ECO:0000313" key="13">
    <source>
        <dbReference type="WBParaSite" id="scaffold10_cov225.g23"/>
    </source>
</evidence>
<keyword evidence="4" id="KW-0808">Transferase</keyword>
<evidence type="ECO:0000256" key="5">
    <source>
        <dbReference type="ARBA" id="ARBA00022691"/>
    </source>
</evidence>
<keyword evidence="7" id="KW-0862">Zinc</keyword>
<dbReference type="PROSITE" id="PS50280">
    <property type="entry name" value="SET"/>
    <property type="match status" value="1"/>
</dbReference>
<dbReference type="InterPro" id="IPR016197">
    <property type="entry name" value="Chromo-like_dom_sf"/>
</dbReference>
<evidence type="ECO:0000259" key="9">
    <source>
        <dbReference type="PROSITE" id="PS50013"/>
    </source>
</evidence>
<dbReference type="InterPro" id="IPR023780">
    <property type="entry name" value="Chromo_domain"/>
</dbReference>
<keyword evidence="2" id="KW-0158">Chromosome</keyword>
<evidence type="ECO:0000256" key="7">
    <source>
        <dbReference type="ARBA" id="ARBA00022833"/>
    </source>
</evidence>
<dbReference type="GO" id="GO:0000775">
    <property type="term" value="C:chromosome, centromeric region"/>
    <property type="evidence" value="ECO:0007669"/>
    <property type="project" value="UniProtKB-SubCell"/>
</dbReference>
<accession>A0A915LHQ6</accession>
<organism evidence="12 13">
    <name type="scientific">Meloidogyne javanica</name>
    <name type="common">Root-knot nematode worm</name>
    <dbReference type="NCBI Taxonomy" id="6303"/>
    <lineage>
        <taxon>Eukaryota</taxon>
        <taxon>Metazoa</taxon>
        <taxon>Ecdysozoa</taxon>
        <taxon>Nematoda</taxon>
        <taxon>Chromadorea</taxon>
        <taxon>Rhabditida</taxon>
        <taxon>Tylenchina</taxon>
        <taxon>Tylenchomorpha</taxon>
        <taxon>Tylenchoidea</taxon>
        <taxon>Meloidogynidae</taxon>
        <taxon>Meloidogyninae</taxon>
        <taxon>Meloidogyne</taxon>
        <taxon>Meloidogyne incognita group</taxon>
    </lineage>
</organism>
<dbReference type="GO" id="GO:0008270">
    <property type="term" value="F:zinc ion binding"/>
    <property type="evidence" value="ECO:0007669"/>
    <property type="project" value="InterPro"/>
</dbReference>
<dbReference type="PROSITE" id="PS50867">
    <property type="entry name" value="PRE_SET"/>
    <property type="match status" value="1"/>
</dbReference>
<dbReference type="InterPro" id="IPR007728">
    <property type="entry name" value="Pre-SET_dom"/>
</dbReference>
<dbReference type="PANTHER" id="PTHR46223:SF3">
    <property type="entry name" value="HISTONE-LYSINE N-METHYLTRANSFERASE SET-23"/>
    <property type="match status" value="1"/>
</dbReference>
<reference evidence="13" key="1">
    <citation type="submission" date="2022-11" db="UniProtKB">
        <authorList>
            <consortium name="WormBaseParasite"/>
        </authorList>
    </citation>
    <scope>IDENTIFICATION</scope>
</reference>
<feature type="domain" description="Chromo" evidence="9">
    <location>
        <begin position="191"/>
        <end position="247"/>
    </location>
</feature>
<protein>
    <submittedName>
        <fullName evidence="13">Histone-lysine N-methyltransferase</fullName>
    </submittedName>
</protein>
<dbReference type="Proteomes" id="UP000887561">
    <property type="component" value="Unplaced"/>
</dbReference>
<dbReference type="Pfam" id="PF00856">
    <property type="entry name" value="SET"/>
    <property type="match status" value="1"/>
</dbReference>